<keyword evidence="4" id="KW-1185">Reference proteome</keyword>
<dbReference type="SUPFAM" id="SSF53335">
    <property type="entry name" value="S-adenosyl-L-methionine-dependent methyltransferases"/>
    <property type="match status" value="1"/>
</dbReference>
<name>A0A9P8ID73_9PEZI</name>
<evidence type="ECO:0000256" key="1">
    <source>
        <dbReference type="SAM" id="MobiDB-lite"/>
    </source>
</evidence>
<proteinExistence type="predicted"/>
<organism evidence="3 4">
    <name type="scientific">Glutinoglossum americanum</name>
    <dbReference type="NCBI Taxonomy" id="1670608"/>
    <lineage>
        <taxon>Eukaryota</taxon>
        <taxon>Fungi</taxon>
        <taxon>Dikarya</taxon>
        <taxon>Ascomycota</taxon>
        <taxon>Pezizomycotina</taxon>
        <taxon>Geoglossomycetes</taxon>
        <taxon>Geoglossales</taxon>
        <taxon>Geoglossaceae</taxon>
        <taxon>Glutinoglossum</taxon>
    </lineage>
</organism>
<dbReference type="Pfam" id="PF01728">
    <property type="entry name" value="FtsJ"/>
    <property type="match status" value="1"/>
</dbReference>
<comment type="caution">
    <text evidence="3">The sequence shown here is derived from an EMBL/GenBank/DDBJ whole genome shotgun (WGS) entry which is preliminary data.</text>
</comment>
<accession>A0A9P8ID73</accession>
<dbReference type="Gene3D" id="3.40.50.150">
    <property type="entry name" value="Vaccinia Virus protein VP39"/>
    <property type="match status" value="1"/>
</dbReference>
<dbReference type="AlphaFoldDB" id="A0A9P8ID73"/>
<dbReference type="Proteomes" id="UP000698800">
    <property type="component" value="Unassembled WGS sequence"/>
</dbReference>
<feature type="domain" description="Ribosomal RNA methyltransferase FtsJ" evidence="2">
    <location>
        <begin position="85"/>
        <end position="278"/>
    </location>
</feature>
<gene>
    <name evidence="3" type="ORF">FGG08_002280</name>
</gene>
<dbReference type="InterPro" id="IPR002877">
    <property type="entry name" value="RNA_MeTrfase_FtsJ_dom"/>
</dbReference>
<evidence type="ECO:0000313" key="4">
    <source>
        <dbReference type="Proteomes" id="UP000698800"/>
    </source>
</evidence>
<feature type="region of interest" description="Disordered" evidence="1">
    <location>
        <begin position="305"/>
        <end position="329"/>
    </location>
</feature>
<sequence length="386" mass="43184">METPALPSEFGTSCKTETDDTTPQLNAYFLGEPAFEELMQLRTEGWKREAGDKHFETKRAVADRPDSKVKHAFLRMMKAIAEEMEDATQAFSFTKKRIRILDLCIAPGGFTAFALQKNHMAVVDAFSLPNNEGGHDILIPHGKKNKRVRVTFTDITMLASSFGVDNIPSEHPEAARFGTPWPYTGSYNLVICDGQFLRTHEVADYRKNKEPRRLLNSQLILGLQKIKTGGSMIVLLHKVERWDTIQLLKTFSSFSDIVLFKPVKFHAQVSSFYLVAKNVQPDSAEATAAIARLKKSWFCATFGSEQGGSGKETEDNNNGEDGHLDGEDGEDVSTVLSEFGAQFMELARPVWATQAQALRKARWMQEDVAKQSGDITGEKLVKFDHE</sequence>
<dbReference type="EMBL" id="JAGHQL010000033">
    <property type="protein sequence ID" value="KAH0543422.1"/>
    <property type="molecule type" value="Genomic_DNA"/>
</dbReference>
<protein>
    <recommendedName>
        <fullName evidence="2">Ribosomal RNA methyltransferase FtsJ domain-containing protein</fullName>
    </recommendedName>
</protein>
<dbReference type="OrthoDB" id="417125at2759"/>
<evidence type="ECO:0000313" key="3">
    <source>
        <dbReference type="EMBL" id="KAH0543422.1"/>
    </source>
</evidence>
<reference evidence="3" key="1">
    <citation type="submission" date="2021-03" db="EMBL/GenBank/DDBJ databases">
        <title>Comparative genomics and phylogenomic investigation of the class Geoglossomycetes provide insights into ecological specialization and systematics.</title>
        <authorList>
            <person name="Melie T."/>
            <person name="Pirro S."/>
            <person name="Miller A.N."/>
            <person name="Quandt A."/>
        </authorList>
    </citation>
    <scope>NUCLEOTIDE SEQUENCE</scope>
    <source>
        <strain evidence="3">GBOQ0MN5Z8</strain>
    </source>
</reference>
<dbReference type="GO" id="GO:0008168">
    <property type="term" value="F:methyltransferase activity"/>
    <property type="evidence" value="ECO:0007669"/>
    <property type="project" value="InterPro"/>
</dbReference>
<dbReference type="InterPro" id="IPR029063">
    <property type="entry name" value="SAM-dependent_MTases_sf"/>
</dbReference>
<evidence type="ECO:0000259" key="2">
    <source>
        <dbReference type="Pfam" id="PF01728"/>
    </source>
</evidence>
<dbReference type="GO" id="GO:0032259">
    <property type="term" value="P:methylation"/>
    <property type="evidence" value="ECO:0007669"/>
    <property type="project" value="InterPro"/>
</dbReference>